<reference evidence="1" key="1">
    <citation type="journal article" date="2021" name="Proc. Natl. Acad. Sci. U.S.A.">
        <title>A Catalog of Tens of Thousands of Viruses from Human Metagenomes Reveals Hidden Associations with Chronic Diseases.</title>
        <authorList>
            <person name="Tisza M.J."/>
            <person name="Buck C.B."/>
        </authorList>
    </citation>
    <scope>NUCLEOTIDE SEQUENCE</scope>
    <source>
        <strain evidence="1">Ctsfh5</strain>
    </source>
</reference>
<name>A0A8S5P9G4_9CAUD</name>
<organism evidence="1">
    <name type="scientific">Siphoviridae sp. ctsfh5</name>
    <dbReference type="NCBI Taxonomy" id="2825697"/>
    <lineage>
        <taxon>Viruses</taxon>
        <taxon>Duplodnaviria</taxon>
        <taxon>Heunggongvirae</taxon>
        <taxon>Uroviricota</taxon>
        <taxon>Caudoviricetes</taxon>
    </lineage>
</organism>
<dbReference type="EMBL" id="BK015369">
    <property type="protein sequence ID" value="DAE03618.1"/>
    <property type="molecule type" value="Genomic_DNA"/>
</dbReference>
<accession>A0A8S5P9G4</accession>
<sequence>MNRKEEQWRNEGAAYALRVVKDKGVDGLERDLRCRGVCGISVVVPEEHLKSMYLVLLHRLSDTIRTLALWTLYEDYGWRGKRLKQYIERMLRHTMVCDSWDAYANRYVKVSDMMKELEEQCGVESAWEEMESNLREADSKNRYISVDLAVKTLLDAGYEEPAALILKKWQDNREA</sequence>
<protein>
    <submittedName>
        <fullName evidence="1">Putative RNA 2'-phosphotransferase</fullName>
    </submittedName>
</protein>
<evidence type="ECO:0000313" key="1">
    <source>
        <dbReference type="EMBL" id="DAE03618.1"/>
    </source>
</evidence>
<proteinExistence type="predicted"/>